<comment type="caution">
    <text evidence="2">The sequence shown here is derived from an EMBL/GenBank/DDBJ whole genome shotgun (WGS) entry which is preliminary data.</text>
</comment>
<evidence type="ECO:0000259" key="1">
    <source>
        <dbReference type="PROSITE" id="PS51184"/>
    </source>
</evidence>
<dbReference type="SUPFAM" id="SSF51197">
    <property type="entry name" value="Clavaminate synthase-like"/>
    <property type="match status" value="1"/>
</dbReference>
<proteinExistence type="predicted"/>
<sequence length="442" mass="51238">MLAKNYFTRAFLSTVLTLCRVNLISLSIPEFPPRIIMSEDKNFLTGHLQPLGHQRSPSGAVKEYTEAVRPEEFWEKHVNLSVPLVLRQGIGKSPALNTWINDDYLRDSYGELDVLIELKEEDRAHSTRRMNISEFLSRYKHEDIYVVTLLPDPMRKEIQVPYCLLCGSFLDYIHETNFWMSSGGTRSVIHYDADHNLHCLVSGRKDFIMIERKYAEDLYFFEMKEYSGSSFSGIDPNNVDLVKFPHVAKVPWTYATLSPGDCIYIPAEYIHQVRSYKRTISATILFTSGPLLDTPFKPEGCNETLNYTPLSDVEVHWTYQKGDAYIEMGYMNVEVMRHSLLATIKERNEENLTKEAFLEFWGDYEEQPYEYHDDNIKEDPRVTFEKYLDKKHKGFVTKEDILNIPRETLKALARLVDVPHGPQAKTENGAKLDKKLAVHEDL</sequence>
<dbReference type="InterPro" id="IPR003347">
    <property type="entry name" value="JmjC_dom"/>
</dbReference>
<dbReference type="PANTHER" id="PTHR12461:SF53">
    <property type="entry name" value="JMJC DOMAIN-CONTAINING PROTEIN"/>
    <property type="match status" value="1"/>
</dbReference>
<accession>A0ABN8M041</accession>
<protein>
    <recommendedName>
        <fullName evidence="1">JmjC domain-containing protein</fullName>
    </recommendedName>
</protein>
<organism evidence="2 3">
    <name type="scientific">Porites evermanni</name>
    <dbReference type="NCBI Taxonomy" id="104178"/>
    <lineage>
        <taxon>Eukaryota</taxon>
        <taxon>Metazoa</taxon>
        <taxon>Cnidaria</taxon>
        <taxon>Anthozoa</taxon>
        <taxon>Hexacorallia</taxon>
        <taxon>Scleractinia</taxon>
        <taxon>Fungiina</taxon>
        <taxon>Poritidae</taxon>
        <taxon>Porites</taxon>
    </lineage>
</organism>
<dbReference type="EMBL" id="CALNXI010000240">
    <property type="protein sequence ID" value="CAH3022926.1"/>
    <property type="molecule type" value="Genomic_DNA"/>
</dbReference>
<dbReference type="Pfam" id="PF13621">
    <property type="entry name" value="Cupin_8"/>
    <property type="match status" value="1"/>
</dbReference>
<dbReference type="SMART" id="SM00558">
    <property type="entry name" value="JmjC"/>
    <property type="match status" value="1"/>
</dbReference>
<evidence type="ECO:0000313" key="3">
    <source>
        <dbReference type="Proteomes" id="UP001159427"/>
    </source>
</evidence>
<dbReference type="PROSITE" id="PS51184">
    <property type="entry name" value="JMJC"/>
    <property type="match status" value="1"/>
</dbReference>
<dbReference type="InterPro" id="IPR041667">
    <property type="entry name" value="Cupin_8"/>
</dbReference>
<reference evidence="2 3" key="1">
    <citation type="submission" date="2022-05" db="EMBL/GenBank/DDBJ databases">
        <authorList>
            <consortium name="Genoscope - CEA"/>
            <person name="William W."/>
        </authorList>
    </citation>
    <scope>NUCLEOTIDE SEQUENCE [LARGE SCALE GENOMIC DNA]</scope>
</reference>
<gene>
    <name evidence="2" type="ORF">PEVE_00017492</name>
</gene>
<name>A0ABN8M041_9CNID</name>
<keyword evidence="3" id="KW-1185">Reference proteome</keyword>
<dbReference type="Proteomes" id="UP001159427">
    <property type="component" value="Unassembled WGS sequence"/>
</dbReference>
<dbReference type="Gene3D" id="2.60.120.650">
    <property type="entry name" value="Cupin"/>
    <property type="match status" value="1"/>
</dbReference>
<dbReference type="PANTHER" id="PTHR12461">
    <property type="entry name" value="HYPOXIA-INDUCIBLE FACTOR 1 ALPHA INHIBITOR-RELATED"/>
    <property type="match status" value="1"/>
</dbReference>
<feature type="domain" description="JmjC" evidence="1">
    <location>
        <begin position="149"/>
        <end position="324"/>
    </location>
</feature>
<evidence type="ECO:0000313" key="2">
    <source>
        <dbReference type="EMBL" id="CAH3022926.1"/>
    </source>
</evidence>